<feature type="domain" description="Mur ligase N-terminal catalytic" evidence="15">
    <location>
        <begin position="18"/>
        <end position="114"/>
    </location>
</feature>
<evidence type="ECO:0000256" key="11">
    <source>
        <dbReference type="ARBA" id="ARBA00023306"/>
    </source>
</evidence>
<evidence type="ECO:0000256" key="4">
    <source>
        <dbReference type="ARBA" id="ARBA00022490"/>
    </source>
</evidence>
<evidence type="ECO:0000256" key="10">
    <source>
        <dbReference type="ARBA" id="ARBA00022984"/>
    </source>
</evidence>
<dbReference type="SUPFAM" id="SSF51984">
    <property type="entry name" value="MurCD N-terminal domain"/>
    <property type="match status" value="1"/>
</dbReference>
<dbReference type="AlphaFoldDB" id="D6Y9Y3"/>
<comment type="similarity">
    <text evidence="14">Belongs to the MurCDEF family.</text>
</comment>
<evidence type="ECO:0000313" key="18">
    <source>
        <dbReference type="EMBL" id="ADG88126.1"/>
    </source>
</evidence>
<keyword evidence="4 14" id="KW-0963">Cytoplasm</keyword>
<dbReference type="PANTHER" id="PTHR43445:SF3">
    <property type="entry name" value="UDP-N-ACETYLMURAMATE--L-ALANINE LIGASE"/>
    <property type="match status" value="1"/>
</dbReference>
<dbReference type="Pfam" id="PF02875">
    <property type="entry name" value="Mur_ligase_C"/>
    <property type="match status" value="1"/>
</dbReference>
<keyword evidence="6 14" id="KW-0132">Cell division</keyword>
<dbReference type="STRING" id="469371.Tbis_1408"/>
<dbReference type="SUPFAM" id="SSF53244">
    <property type="entry name" value="MurD-like peptide ligases, peptide-binding domain"/>
    <property type="match status" value="1"/>
</dbReference>
<evidence type="ECO:0000259" key="17">
    <source>
        <dbReference type="Pfam" id="PF08245"/>
    </source>
</evidence>
<dbReference type="EC" id="6.3.2.8" evidence="3 14"/>
<evidence type="ECO:0000256" key="2">
    <source>
        <dbReference type="ARBA" id="ARBA00004752"/>
    </source>
</evidence>
<evidence type="ECO:0000256" key="1">
    <source>
        <dbReference type="ARBA" id="ARBA00004496"/>
    </source>
</evidence>
<keyword evidence="11 14" id="KW-0131">Cell cycle</keyword>
<dbReference type="Pfam" id="PF01225">
    <property type="entry name" value="Mur_ligase"/>
    <property type="match status" value="1"/>
</dbReference>
<protein>
    <recommendedName>
        <fullName evidence="3 14">UDP-N-acetylmuramate--L-alanine ligase</fullName>
        <ecNumber evidence="3 14">6.3.2.8</ecNumber>
    </recommendedName>
    <alternativeName>
        <fullName evidence="14">UDP-N-acetylmuramoyl-L-alanine synthetase</fullName>
    </alternativeName>
</protein>
<dbReference type="Gene3D" id="3.40.1190.10">
    <property type="entry name" value="Mur-like, catalytic domain"/>
    <property type="match status" value="1"/>
</dbReference>
<accession>D6Y9Y3</accession>
<comment type="catalytic activity">
    <reaction evidence="13 14">
        <text>UDP-N-acetyl-alpha-D-muramate + L-alanine + ATP = UDP-N-acetyl-alpha-D-muramoyl-L-alanine + ADP + phosphate + H(+)</text>
        <dbReference type="Rhea" id="RHEA:23372"/>
        <dbReference type="ChEBI" id="CHEBI:15378"/>
        <dbReference type="ChEBI" id="CHEBI:30616"/>
        <dbReference type="ChEBI" id="CHEBI:43474"/>
        <dbReference type="ChEBI" id="CHEBI:57972"/>
        <dbReference type="ChEBI" id="CHEBI:70757"/>
        <dbReference type="ChEBI" id="CHEBI:83898"/>
        <dbReference type="ChEBI" id="CHEBI:456216"/>
        <dbReference type="EC" id="6.3.2.8"/>
    </reaction>
</comment>
<evidence type="ECO:0000313" key="19">
    <source>
        <dbReference type="Proteomes" id="UP000006640"/>
    </source>
</evidence>
<evidence type="ECO:0000256" key="12">
    <source>
        <dbReference type="ARBA" id="ARBA00023316"/>
    </source>
</evidence>
<evidence type="ECO:0000256" key="5">
    <source>
        <dbReference type="ARBA" id="ARBA00022598"/>
    </source>
</evidence>
<dbReference type="OrthoDB" id="9804126at2"/>
<dbReference type="UniPathway" id="UPA00219"/>
<keyword evidence="9 14" id="KW-0133">Cell shape</keyword>
<dbReference type="RefSeq" id="WP_013131659.1">
    <property type="nucleotide sequence ID" value="NC_014165.1"/>
</dbReference>
<dbReference type="GO" id="GO:0005524">
    <property type="term" value="F:ATP binding"/>
    <property type="evidence" value="ECO:0007669"/>
    <property type="project" value="UniProtKB-UniRule"/>
</dbReference>
<evidence type="ECO:0000256" key="14">
    <source>
        <dbReference type="HAMAP-Rule" id="MF_00046"/>
    </source>
</evidence>
<keyword evidence="8 14" id="KW-0067">ATP-binding</keyword>
<dbReference type="Proteomes" id="UP000006640">
    <property type="component" value="Chromosome"/>
</dbReference>
<feature type="domain" description="Mur ligase C-terminal" evidence="16">
    <location>
        <begin position="325"/>
        <end position="456"/>
    </location>
</feature>
<name>D6Y9Y3_THEBD</name>
<evidence type="ECO:0000256" key="3">
    <source>
        <dbReference type="ARBA" id="ARBA00012211"/>
    </source>
</evidence>
<keyword evidence="5 14" id="KW-0436">Ligase</keyword>
<feature type="domain" description="Mur ligase central" evidence="17">
    <location>
        <begin position="120"/>
        <end position="303"/>
    </location>
</feature>
<dbReference type="PANTHER" id="PTHR43445">
    <property type="entry name" value="UDP-N-ACETYLMURAMATE--L-ALANINE LIGASE-RELATED"/>
    <property type="match status" value="1"/>
</dbReference>
<evidence type="ECO:0000256" key="8">
    <source>
        <dbReference type="ARBA" id="ARBA00022840"/>
    </source>
</evidence>
<organism evidence="18 19">
    <name type="scientific">Thermobispora bispora (strain ATCC 19993 / DSM 43833 / CBS 139.67 / JCM 10125 / KCTC 9307 / NBRC 14880 / R51)</name>
    <dbReference type="NCBI Taxonomy" id="469371"/>
    <lineage>
        <taxon>Bacteria</taxon>
        <taxon>Bacillati</taxon>
        <taxon>Actinomycetota</taxon>
        <taxon>Actinomycetes</taxon>
        <taxon>Streptosporangiales</taxon>
        <taxon>Streptosporangiaceae</taxon>
        <taxon>Thermobispora</taxon>
    </lineage>
</organism>
<evidence type="ECO:0000256" key="9">
    <source>
        <dbReference type="ARBA" id="ARBA00022960"/>
    </source>
</evidence>
<keyword evidence="19" id="KW-1185">Reference proteome</keyword>
<evidence type="ECO:0000256" key="6">
    <source>
        <dbReference type="ARBA" id="ARBA00022618"/>
    </source>
</evidence>
<keyword evidence="10 14" id="KW-0573">Peptidoglycan synthesis</keyword>
<dbReference type="KEGG" id="tbi:Tbis_1408"/>
<dbReference type="InterPro" id="IPR036615">
    <property type="entry name" value="Mur_ligase_C_dom_sf"/>
</dbReference>
<dbReference type="GO" id="GO:0051301">
    <property type="term" value="P:cell division"/>
    <property type="evidence" value="ECO:0007669"/>
    <property type="project" value="UniProtKB-KW"/>
</dbReference>
<dbReference type="GO" id="GO:0008360">
    <property type="term" value="P:regulation of cell shape"/>
    <property type="evidence" value="ECO:0007669"/>
    <property type="project" value="UniProtKB-KW"/>
</dbReference>
<dbReference type="InterPro" id="IPR050061">
    <property type="entry name" value="MurCDEF_pg_biosynth"/>
</dbReference>
<keyword evidence="12 14" id="KW-0961">Cell wall biogenesis/degradation</keyword>
<dbReference type="GO" id="GO:0008763">
    <property type="term" value="F:UDP-N-acetylmuramate-L-alanine ligase activity"/>
    <property type="evidence" value="ECO:0007669"/>
    <property type="project" value="UniProtKB-UniRule"/>
</dbReference>
<dbReference type="InterPro" id="IPR005758">
    <property type="entry name" value="UDP-N-AcMur_Ala_ligase_MurC"/>
</dbReference>
<dbReference type="HOGENOM" id="CLU_028104_2_1_11"/>
<evidence type="ECO:0000256" key="13">
    <source>
        <dbReference type="ARBA" id="ARBA00047833"/>
    </source>
</evidence>
<dbReference type="Pfam" id="PF08245">
    <property type="entry name" value="Mur_ligase_M"/>
    <property type="match status" value="1"/>
</dbReference>
<dbReference type="InterPro" id="IPR000713">
    <property type="entry name" value="Mur_ligase_N"/>
</dbReference>
<dbReference type="eggNOG" id="COG0773">
    <property type="taxonomic scope" value="Bacteria"/>
</dbReference>
<dbReference type="HAMAP" id="MF_00046">
    <property type="entry name" value="MurC"/>
    <property type="match status" value="1"/>
</dbReference>
<evidence type="ECO:0000259" key="16">
    <source>
        <dbReference type="Pfam" id="PF02875"/>
    </source>
</evidence>
<dbReference type="NCBIfam" id="TIGR01082">
    <property type="entry name" value="murC"/>
    <property type="match status" value="1"/>
</dbReference>
<feature type="binding site" evidence="14">
    <location>
        <begin position="122"/>
        <end position="128"/>
    </location>
    <ligand>
        <name>ATP</name>
        <dbReference type="ChEBI" id="CHEBI:30616"/>
    </ligand>
</feature>
<dbReference type="GO" id="GO:0071555">
    <property type="term" value="P:cell wall organization"/>
    <property type="evidence" value="ECO:0007669"/>
    <property type="project" value="UniProtKB-KW"/>
</dbReference>
<comment type="function">
    <text evidence="14">Cell wall formation.</text>
</comment>
<comment type="pathway">
    <text evidence="2 14">Cell wall biogenesis; peptidoglycan biosynthesis.</text>
</comment>
<dbReference type="SUPFAM" id="SSF53623">
    <property type="entry name" value="MurD-like peptide ligases, catalytic domain"/>
    <property type="match status" value="1"/>
</dbReference>
<dbReference type="Gene3D" id="3.90.190.20">
    <property type="entry name" value="Mur ligase, C-terminal domain"/>
    <property type="match status" value="1"/>
</dbReference>
<gene>
    <name evidence="14 18" type="primary">murC</name>
    <name evidence="18" type="ordered locus">Tbis_1408</name>
</gene>
<dbReference type="InterPro" id="IPR036565">
    <property type="entry name" value="Mur-like_cat_sf"/>
</dbReference>
<sequence>MSLVKPVDPVPAAELGRVHFIGIGGAGMSGIARILLKRGVRVSGSDVRDSAVLAELRELGATVHIGHAAGNVGDVDTVVVSTAIRDSNPELQEARRRNLRVIPRAAALAAVMEGRTGIAVAGTHGKTTTTSMLTVALQKCGADPSYCVGGLLATTGLGADDGAGDLFVAEADESDGSFLMLRPAIAIVTNVEADHLDNYGDVRAVHESFARFVERVGSLLVLCADDPGSAALAAPARERGLTVVTYGESAGADYRTVDVVPEGLGVEFAVAAGSPGPGWPLRVRLAVPGRHNALNATAVIAVADRLGLPLGEVAAGLAAFGGAKRRFEAKGEAGGVAVFDSYAHHPTELTADLRAAREVNAGRGRVIAVFQPHLYSRTRFFADAFGAALGLADEVIVLDVYGAREDPEPGVTGALIAERVPLPADRVVYAPDRESVPALVAGRARPGDIVLTMGAGDVTELGPRIVEELAAR</sequence>
<reference evidence="18 19" key="1">
    <citation type="submission" date="2010-01" db="EMBL/GenBank/DDBJ databases">
        <title>The complete genome of Thermobispora bispora DSM 43833.</title>
        <authorList>
            <consortium name="US DOE Joint Genome Institute (JGI-PGF)"/>
            <person name="Lucas S."/>
            <person name="Copeland A."/>
            <person name="Lapidus A."/>
            <person name="Glavina del Rio T."/>
            <person name="Dalin E."/>
            <person name="Tice H."/>
            <person name="Bruce D."/>
            <person name="Goodwin L."/>
            <person name="Pitluck S."/>
            <person name="Kyrpides N."/>
            <person name="Mavromatis K."/>
            <person name="Ivanova N."/>
            <person name="Mikhailova N."/>
            <person name="Chertkov O."/>
            <person name="Brettin T."/>
            <person name="Detter J.C."/>
            <person name="Han C."/>
            <person name="Larimer F."/>
            <person name="Land M."/>
            <person name="Hauser L."/>
            <person name="Markowitz V."/>
            <person name="Cheng J.-F."/>
            <person name="Hugenholtz P."/>
            <person name="Woyke T."/>
            <person name="Wu D."/>
            <person name="Jando M."/>
            <person name="Schneider S."/>
            <person name="Klenk H.-P."/>
            <person name="Eisen J.A."/>
        </authorList>
    </citation>
    <scope>NUCLEOTIDE SEQUENCE [LARGE SCALE GENOMIC DNA]</scope>
    <source>
        <strain evidence="19">ATCC 19993 / DSM 43833 / CBS 139.67 / JCM 10125 / KCTC 9307 / NBRC 14880 / R51</strain>
    </source>
</reference>
<proteinExistence type="inferred from homology"/>
<dbReference type="Gene3D" id="3.40.50.720">
    <property type="entry name" value="NAD(P)-binding Rossmann-like Domain"/>
    <property type="match status" value="1"/>
</dbReference>
<dbReference type="GO" id="GO:0005737">
    <property type="term" value="C:cytoplasm"/>
    <property type="evidence" value="ECO:0007669"/>
    <property type="project" value="UniProtKB-SubCell"/>
</dbReference>
<dbReference type="GO" id="GO:0009252">
    <property type="term" value="P:peptidoglycan biosynthetic process"/>
    <property type="evidence" value="ECO:0007669"/>
    <property type="project" value="UniProtKB-UniRule"/>
</dbReference>
<comment type="subcellular location">
    <subcellularLocation>
        <location evidence="1 14">Cytoplasm</location>
    </subcellularLocation>
</comment>
<dbReference type="InterPro" id="IPR013221">
    <property type="entry name" value="Mur_ligase_cen"/>
</dbReference>
<evidence type="ECO:0000259" key="15">
    <source>
        <dbReference type="Pfam" id="PF01225"/>
    </source>
</evidence>
<dbReference type="InterPro" id="IPR004101">
    <property type="entry name" value="Mur_ligase_C"/>
</dbReference>
<evidence type="ECO:0000256" key="7">
    <source>
        <dbReference type="ARBA" id="ARBA00022741"/>
    </source>
</evidence>
<keyword evidence="7 14" id="KW-0547">Nucleotide-binding</keyword>
<dbReference type="EMBL" id="CP001874">
    <property type="protein sequence ID" value="ADG88126.1"/>
    <property type="molecule type" value="Genomic_DNA"/>
</dbReference>